<reference evidence="4" key="3">
    <citation type="submission" date="2011-03" db="EMBL/GenBank/DDBJ databases">
        <title>Annotation of Magnaporthe poae ATCC 64411.</title>
        <authorList>
            <person name="Ma L.-J."/>
            <person name="Dead R."/>
            <person name="Young S.K."/>
            <person name="Zeng Q."/>
            <person name="Gargeya S."/>
            <person name="Fitzgerald M."/>
            <person name="Haas B."/>
            <person name="Abouelleil A."/>
            <person name="Alvarado L."/>
            <person name="Arachchi H.M."/>
            <person name="Berlin A."/>
            <person name="Brown A."/>
            <person name="Chapman S.B."/>
            <person name="Chen Z."/>
            <person name="Dunbar C."/>
            <person name="Freedman E."/>
            <person name="Gearin G."/>
            <person name="Gellesch M."/>
            <person name="Goldberg J."/>
            <person name="Griggs A."/>
            <person name="Gujja S."/>
            <person name="Heiman D."/>
            <person name="Howarth C."/>
            <person name="Larson L."/>
            <person name="Lui A."/>
            <person name="MacDonald P.J.P."/>
            <person name="Mehta T."/>
            <person name="Montmayeur A."/>
            <person name="Murphy C."/>
            <person name="Neiman D."/>
            <person name="Pearson M."/>
            <person name="Priest M."/>
            <person name="Roberts A."/>
            <person name="Saif S."/>
            <person name="Shea T."/>
            <person name="Shenoy N."/>
            <person name="Sisk P."/>
            <person name="Stolte C."/>
            <person name="Sykes S."/>
            <person name="Yandava C."/>
            <person name="Wortman J."/>
            <person name="Nusbaum C."/>
            <person name="Birren B."/>
        </authorList>
    </citation>
    <scope>NUCLEOTIDE SEQUENCE</scope>
    <source>
        <strain evidence="4">ATCC 64411</strain>
    </source>
</reference>
<dbReference type="AlphaFoldDB" id="A0A0C4EBC0"/>
<sequence length="400" mass="42211">MKSVFGATVWVGVGLPAAAAIHADDVQAGFLEAGNANLFHARQTARHHPHRLGDRAPAPTPAPKMLPPSDHVLDKRGSNNNTIGFIPGLDSWAITCPLEWFSTIQSSRGVVGCCQDGPTTTTPCIGYVTCLDSSEKASYTTDNGFTRYCGYSKYPYCYRWGFPDESYTLWNCDSTPYGSGTLCSTPGPVTVLSTSTWAGPKGVLIWKTTVPVSTVAHTAGQPGFDSQGQEPGQEPGQGQHGQQPSQAQESSNVSVIVGGVIGGIAILAILVFSLAFLVYRSRKADKANPTTNIAYNGGGPPVGSPGPGPHPEAGVDQYTRYGGYAPVVAQSPDVAVGNRKSTFKPPVGFGAVVAPQTGGNQSPQPHNHQQQQPPPPQYAGQVCEMPIEHDQRPYGLQEVA</sequence>
<name>A0A0C4EBC0_MAGP6</name>
<protein>
    <recommendedName>
        <fullName evidence="7">Mid2 domain-containing protein</fullName>
    </recommendedName>
</protein>
<evidence type="ECO:0000256" key="1">
    <source>
        <dbReference type="SAM" id="MobiDB-lite"/>
    </source>
</evidence>
<dbReference type="EMBL" id="GL876977">
    <property type="protein sequence ID" value="KLU91448.1"/>
    <property type="molecule type" value="Genomic_DNA"/>
</dbReference>
<feature type="signal peptide" evidence="3">
    <location>
        <begin position="1"/>
        <end position="20"/>
    </location>
</feature>
<accession>A0A0C4EBC0</accession>
<evidence type="ECO:0000256" key="3">
    <source>
        <dbReference type="SAM" id="SignalP"/>
    </source>
</evidence>
<keyword evidence="3" id="KW-0732">Signal</keyword>
<dbReference type="OrthoDB" id="4849731at2759"/>
<dbReference type="EMBL" id="ADBL01002558">
    <property type="status" value="NOT_ANNOTATED_CDS"/>
    <property type="molecule type" value="Genomic_DNA"/>
</dbReference>
<feature type="compositionally biased region" description="Low complexity" evidence="1">
    <location>
        <begin position="360"/>
        <end position="371"/>
    </location>
</feature>
<feature type="region of interest" description="Disordered" evidence="1">
    <location>
        <begin position="349"/>
        <end position="400"/>
    </location>
</feature>
<gene>
    <name evidence="4" type="ORF">MAPG_09968</name>
</gene>
<dbReference type="EnsemblFungi" id="MAPG_09968T0">
    <property type="protein sequence ID" value="MAPG_09968T0"/>
    <property type="gene ID" value="MAPG_09968"/>
</dbReference>
<keyword evidence="2" id="KW-1133">Transmembrane helix</keyword>
<feature type="region of interest" description="Disordered" evidence="1">
    <location>
        <begin position="44"/>
        <end position="67"/>
    </location>
</feature>
<feature type="region of interest" description="Disordered" evidence="1">
    <location>
        <begin position="217"/>
        <end position="249"/>
    </location>
</feature>
<dbReference type="eggNOG" id="ENOG502TAKE">
    <property type="taxonomic scope" value="Eukaryota"/>
</dbReference>
<keyword evidence="6" id="KW-1185">Reference proteome</keyword>
<evidence type="ECO:0008006" key="7">
    <source>
        <dbReference type="Google" id="ProtNLM"/>
    </source>
</evidence>
<proteinExistence type="predicted"/>
<reference evidence="4" key="1">
    <citation type="submission" date="2010-05" db="EMBL/GenBank/DDBJ databases">
        <title>The Genome Sequence of Magnaporthe poae strain ATCC 64411.</title>
        <authorList>
            <consortium name="The Broad Institute Genome Sequencing Platform"/>
            <consortium name="Broad Institute Genome Sequencing Center for Infectious Disease"/>
            <person name="Ma L.-J."/>
            <person name="Dead R."/>
            <person name="Young S."/>
            <person name="Zeng Q."/>
            <person name="Koehrsen M."/>
            <person name="Alvarado L."/>
            <person name="Berlin A."/>
            <person name="Chapman S.B."/>
            <person name="Chen Z."/>
            <person name="Freedman E."/>
            <person name="Gellesch M."/>
            <person name="Goldberg J."/>
            <person name="Griggs A."/>
            <person name="Gujja S."/>
            <person name="Heilman E.R."/>
            <person name="Heiman D."/>
            <person name="Hepburn T."/>
            <person name="Howarth C."/>
            <person name="Jen D."/>
            <person name="Larson L."/>
            <person name="Mehta T."/>
            <person name="Neiman D."/>
            <person name="Pearson M."/>
            <person name="Roberts A."/>
            <person name="Saif S."/>
            <person name="Shea T."/>
            <person name="Shenoy N."/>
            <person name="Sisk P."/>
            <person name="Stolte C."/>
            <person name="Sykes S."/>
            <person name="Walk T."/>
            <person name="White J."/>
            <person name="Yandava C."/>
            <person name="Haas B."/>
            <person name="Nusbaum C."/>
            <person name="Birren B."/>
        </authorList>
    </citation>
    <scope>NUCLEOTIDE SEQUENCE</scope>
    <source>
        <strain evidence="4">ATCC 64411</strain>
    </source>
</reference>
<evidence type="ECO:0000313" key="5">
    <source>
        <dbReference type="EnsemblFungi" id="MAPG_09968T0"/>
    </source>
</evidence>
<feature type="compositionally biased region" description="Low complexity" evidence="1">
    <location>
        <begin position="226"/>
        <end position="249"/>
    </location>
</feature>
<reference evidence="5" key="5">
    <citation type="submission" date="2015-06" db="UniProtKB">
        <authorList>
            <consortium name="EnsemblFungi"/>
        </authorList>
    </citation>
    <scope>IDENTIFICATION</scope>
    <source>
        <strain evidence="5">ATCC 64411</strain>
    </source>
</reference>
<organism evidence="5 6">
    <name type="scientific">Magnaporthiopsis poae (strain ATCC 64411 / 73-15)</name>
    <name type="common">Kentucky bluegrass fungus</name>
    <name type="synonym">Magnaporthe poae</name>
    <dbReference type="NCBI Taxonomy" id="644358"/>
    <lineage>
        <taxon>Eukaryota</taxon>
        <taxon>Fungi</taxon>
        <taxon>Dikarya</taxon>
        <taxon>Ascomycota</taxon>
        <taxon>Pezizomycotina</taxon>
        <taxon>Sordariomycetes</taxon>
        <taxon>Sordariomycetidae</taxon>
        <taxon>Magnaporthales</taxon>
        <taxon>Magnaporthaceae</taxon>
        <taxon>Magnaporthiopsis</taxon>
    </lineage>
</organism>
<feature type="chain" id="PRO_5009385907" description="Mid2 domain-containing protein" evidence="3">
    <location>
        <begin position="21"/>
        <end position="400"/>
    </location>
</feature>
<dbReference type="STRING" id="644358.A0A0C4EBC0"/>
<keyword evidence="2" id="KW-0472">Membrane</keyword>
<dbReference type="OMA" id="CIARDAI"/>
<reference evidence="6" key="2">
    <citation type="submission" date="2010-05" db="EMBL/GenBank/DDBJ databases">
        <title>The genome sequence of Magnaporthe poae strain ATCC 64411.</title>
        <authorList>
            <person name="Ma L.-J."/>
            <person name="Dead R."/>
            <person name="Young S."/>
            <person name="Zeng Q."/>
            <person name="Koehrsen M."/>
            <person name="Alvarado L."/>
            <person name="Berlin A."/>
            <person name="Chapman S.B."/>
            <person name="Chen Z."/>
            <person name="Freedman E."/>
            <person name="Gellesch M."/>
            <person name="Goldberg J."/>
            <person name="Griggs A."/>
            <person name="Gujja S."/>
            <person name="Heilman E.R."/>
            <person name="Heiman D."/>
            <person name="Hepburn T."/>
            <person name="Howarth C."/>
            <person name="Jen D."/>
            <person name="Larson L."/>
            <person name="Mehta T."/>
            <person name="Neiman D."/>
            <person name="Pearson M."/>
            <person name="Roberts A."/>
            <person name="Saif S."/>
            <person name="Shea T."/>
            <person name="Shenoy N."/>
            <person name="Sisk P."/>
            <person name="Stolte C."/>
            <person name="Sykes S."/>
            <person name="Walk T."/>
            <person name="White J."/>
            <person name="Yandava C."/>
            <person name="Haas B."/>
            <person name="Nusbaum C."/>
            <person name="Birren B."/>
        </authorList>
    </citation>
    <scope>NUCLEOTIDE SEQUENCE [LARGE SCALE GENOMIC DNA]</scope>
    <source>
        <strain evidence="6">ATCC 64411 / 73-15</strain>
    </source>
</reference>
<evidence type="ECO:0000313" key="4">
    <source>
        <dbReference type="EMBL" id="KLU91448.1"/>
    </source>
</evidence>
<evidence type="ECO:0000313" key="6">
    <source>
        <dbReference type="Proteomes" id="UP000011715"/>
    </source>
</evidence>
<dbReference type="Proteomes" id="UP000011715">
    <property type="component" value="Unassembled WGS sequence"/>
</dbReference>
<feature type="transmembrane region" description="Helical" evidence="2">
    <location>
        <begin position="253"/>
        <end position="279"/>
    </location>
</feature>
<keyword evidence="2" id="KW-0812">Transmembrane</keyword>
<evidence type="ECO:0000256" key="2">
    <source>
        <dbReference type="SAM" id="Phobius"/>
    </source>
</evidence>
<feature type="region of interest" description="Disordered" evidence="1">
    <location>
        <begin position="288"/>
        <end position="315"/>
    </location>
</feature>
<dbReference type="VEuPathDB" id="FungiDB:MAPG_09968"/>
<reference evidence="5" key="4">
    <citation type="journal article" date="2015" name="G3 (Bethesda)">
        <title>Genome sequences of three phytopathogenic species of the Magnaporthaceae family of fungi.</title>
        <authorList>
            <person name="Okagaki L.H."/>
            <person name="Nunes C.C."/>
            <person name="Sailsbery J."/>
            <person name="Clay B."/>
            <person name="Brown D."/>
            <person name="John T."/>
            <person name="Oh Y."/>
            <person name="Young N."/>
            <person name="Fitzgerald M."/>
            <person name="Haas B.J."/>
            <person name="Zeng Q."/>
            <person name="Young S."/>
            <person name="Adiconis X."/>
            <person name="Fan L."/>
            <person name="Levin J.Z."/>
            <person name="Mitchell T.K."/>
            <person name="Okubara P.A."/>
            <person name="Farman M.L."/>
            <person name="Kohn L.M."/>
            <person name="Birren B."/>
            <person name="Ma L.-J."/>
            <person name="Dean R.A."/>
        </authorList>
    </citation>
    <scope>NUCLEOTIDE SEQUENCE</scope>
    <source>
        <strain evidence="5">ATCC 64411 / 73-15</strain>
    </source>
</reference>